<dbReference type="PANTHER" id="PTHR12145">
    <property type="entry name" value="MANNAN ENDO-1,6-ALPHA-MANNOSIDASE DCW1"/>
    <property type="match status" value="1"/>
</dbReference>
<keyword evidence="6 10" id="KW-0378">Hydrolase</keyword>
<dbReference type="InterPro" id="IPR005198">
    <property type="entry name" value="Glyco_hydro_76"/>
</dbReference>
<accession>A0AAN9UHN3</accession>
<feature type="transmembrane region" description="Helical" evidence="11">
    <location>
        <begin position="437"/>
        <end position="458"/>
    </location>
</feature>
<dbReference type="PIRSF" id="PIRSF016302">
    <property type="entry name" value="Man_a_manosd"/>
    <property type="match status" value="1"/>
</dbReference>
<dbReference type="Gene3D" id="1.50.10.20">
    <property type="match status" value="1"/>
</dbReference>
<gene>
    <name evidence="13" type="ORF">SLS62_009108</name>
</gene>
<dbReference type="AlphaFoldDB" id="A0AAN9UHN3"/>
<dbReference type="GO" id="GO:0012505">
    <property type="term" value="C:endomembrane system"/>
    <property type="evidence" value="ECO:0007669"/>
    <property type="project" value="UniProtKB-SubCell"/>
</dbReference>
<comment type="subcellular location">
    <subcellularLocation>
        <location evidence="2">Endomembrane system</location>
    </subcellularLocation>
</comment>
<evidence type="ECO:0000256" key="9">
    <source>
        <dbReference type="ARBA" id="ARBA00023295"/>
    </source>
</evidence>
<evidence type="ECO:0000256" key="2">
    <source>
        <dbReference type="ARBA" id="ARBA00004308"/>
    </source>
</evidence>
<dbReference type="GO" id="GO:0009272">
    <property type="term" value="P:fungal-type cell wall biogenesis"/>
    <property type="evidence" value="ECO:0007669"/>
    <property type="project" value="TreeGrafter"/>
</dbReference>
<feature type="chain" id="PRO_5042856929" description="Mannan endo-1,6-alpha-mannosidase" evidence="12">
    <location>
        <begin position="21"/>
        <end position="460"/>
    </location>
</feature>
<feature type="signal peptide" evidence="12">
    <location>
        <begin position="1"/>
        <end position="20"/>
    </location>
</feature>
<evidence type="ECO:0000256" key="10">
    <source>
        <dbReference type="PIRNR" id="PIRNR016302"/>
    </source>
</evidence>
<evidence type="ECO:0000256" key="4">
    <source>
        <dbReference type="ARBA" id="ARBA00012350"/>
    </source>
</evidence>
<dbReference type="Pfam" id="PF03663">
    <property type="entry name" value="Glyco_hydro_76"/>
    <property type="match status" value="1"/>
</dbReference>
<evidence type="ECO:0000256" key="1">
    <source>
        <dbReference type="ARBA" id="ARBA00001452"/>
    </source>
</evidence>
<dbReference type="Proteomes" id="UP001320420">
    <property type="component" value="Unassembled WGS sequence"/>
</dbReference>
<organism evidence="13 14">
    <name type="scientific">Diatrype stigma</name>
    <dbReference type="NCBI Taxonomy" id="117547"/>
    <lineage>
        <taxon>Eukaryota</taxon>
        <taxon>Fungi</taxon>
        <taxon>Dikarya</taxon>
        <taxon>Ascomycota</taxon>
        <taxon>Pezizomycotina</taxon>
        <taxon>Sordariomycetes</taxon>
        <taxon>Xylariomycetidae</taxon>
        <taxon>Xylariales</taxon>
        <taxon>Diatrypaceae</taxon>
        <taxon>Diatrype</taxon>
    </lineage>
</organism>
<evidence type="ECO:0000313" key="13">
    <source>
        <dbReference type="EMBL" id="KAK7747166.1"/>
    </source>
</evidence>
<proteinExistence type="inferred from homology"/>
<dbReference type="SUPFAM" id="SSF48208">
    <property type="entry name" value="Six-hairpin glycosidases"/>
    <property type="match status" value="1"/>
</dbReference>
<comment type="similarity">
    <text evidence="3 10">Belongs to the glycosyl hydrolase 76 family.</text>
</comment>
<dbReference type="EC" id="3.2.1.101" evidence="4 10"/>
<dbReference type="PANTHER" id="PTHR12145:SF41">
    <property type="entry name" value="MANNAN ENDO-1,6-ALPHA-MANNOSIDASE"/>
    <property type="match status" value="1"/>
</dbReference>
<sequence>MRVDLRLAGILSLFTTAISAIEVDWSDDASIKEAASTVAYGLMKYYTGNNTGDVPGNLPDPYFWWEAGAMFGTMVDYWLFTGDETYIDVTYQAILHQVGDDADFMPQNQTSTLGNDDQGFWTMSAMMAVEANFKNPPEGEPQWLALVQAVFNEYVERWSEEKVCGGGLRWQIFPFNNGYNYKNSISNGCFFNVASRLARYTGNATYGEWAGKIWDWMESHEFIDDQYNIYDGANVNNDCGKHDAAQWTYNSGIFLQGAAMMYNFTDGDAKWQTRIEGLLGRTADIFFQDNIAFEPACETIRACNNDQQTFKGYLIRWLSSTSQVAPFTYDTINPLIRGSAEAAAQQCSGSVSYPSFRGLPGTACGYSWAQRAEFDGIVGVGEQMNALSALQYSLVRRDTPGPVTADAGGTSVGDVNAGAETAGKIPTLPAITMADRLAAGFLTSGVALSVLGGCIFLMKE</sequence>
<evidence type="ECO:0000313" key="14">
    <source>
        <dbReference type="Proteomes" id="UP001320420"/>
    </source>
</evidence>
<reference evidence="13 14" key="1">
    <citation type="submission" date="2024-02" db="EMBL/GenBank/DDBJ databases">
        <title>De novo assembly and annotation of 12 fungi associated with fruit tree decline syndrome in Ontario, Canada.</title>
        <authorList>
            <person name="Sulman M."/>
            <person name="Ellouze W."/>
            <person name="Ilyukhin E."/>
        </authorList>
    </citation>
    <scope>NUCLEOTIDE SEQUENCE [LARGE SCALE GENOMIC DNA]</scope>
    <source>
        <strain evidence="13 14">M11/M66-122</strain>
    </source>
</reference>
<comment type="catalytic activity">
    <reaction evidence="1 10">
        <text>Random hydrolysis of (1-&gt;6)-alpha-D-mannosidic linkages in unbranched (1-&gt;6)-mannans.</text>
        <dbReference type="EC" id="3.2.1.101"/>
    </reaction>
</comment>
<dbReference type="GO" id="GO:0016052">
    <property type="term" value="P:carbohydrate catabolic process"/>
    <property type="evidence" value="ECO:0007669"/>
    <property type="project" value="InterPro"/>
</dbReference>
<dbReference type="InterPro" id="IPR008928">
    <property type="entry name" value="6-hairpin_glycosidase_sf"/>
</dbReference>
<dbReference type="EMBL" id="JAKJXP020000092">
    <property type="protein sequence ID" value="KAK7747166.1"/>
    <property type="molecule type" value="Genomic_DNA"/>
</dbReference>
<evidence type="ECO:0000256" key="3">
    <source>
        <dbReference type="ARBA" id="ARBA00009699"/>
    </source>
</evidence>
<evidence type="ECO:0000256" key="8">
    <source>
        <dbReference type="ARBA" id="ARBA00023180"/>
    </source>
</evidence>
<dbReference type="GO" id="GO:0008496">
    <property type="term" value="F:mannan endo-1,6-alpha-mannosidase activity"/>
    <property type="evidence" value="ECO:0007669"/>
    <property type="project" value="UniProtKB-UniRule"/>
</dbReference>
<keyword evidence="11" id="KW-0812">Transmembrane</keyword>
<dbReference type="InterPro" id="IPR014480">
    <property type="entry name" value="Mannan-1_6-alpha_mannosidase"/>
</dbReference>
<keyword evidence="9 10" id="KW-0326">Glycosidase</keyword>
<keyword evidence="8" id="KW-0325">Glycoprotein</keyword>
<evidence type="ECO:0000256" key="5">
    <source>
        <dbReference type="ARBA" id="ARBA00022729"/>
    </source>
</evidence>
<keyword evidence="11" id="KW-1133">Transmembrane helix</keyword>
<keyword evidence="14" id="KW-1185">Reference proteome</keyword>
<protein>
    <recommendedName>
        <fullName evidence="4 10">Mannan endo-1,6-alpha-mannosidase</fullName>
        <ecNumber evidence="4 10">3.2.1.101</ecNumber>
    </recommendedName>
</protein>
<evidence type="ECO:0000256" key="11">
    <source>
        <dbReference type="SAM" id="Phobius"/>
    </source>
</evidence>
<comment type="caution">
    <text evidence="13">The sequence shown here is derived from an EMBL/GenBank/DDBJ whole genome shotgun (WGS) entry which is preliminary data.</text>
</comment>
<evidence type="ECO:0000256" key="7">
    <source>
        <dbReference type="ARBA" id="ARBA00023136"/>
    </source>
</evidence>
<name>A0AAN9UHN3_9PEZI</name>
<dbReference type="FunFam" id="1.50.10.20:FF:000006">
    <property type="entry name" value="Mannan endo-1,6-alpha-mannosidase"/>
    <property type="match status" value="1"/>
</dbReference>
<keyword evidence="7 11" id="KW-0472">Membrane</keyword>
<keyword evidence="5 12" id="KW-0732">Signal</keyword>
<evidence type="ECO:0000256" key="12">
    <source>
        <dbReference type="SAM" id="SignalP"/>
    </source>
</evidence>
<evidence type="ECO:0000256" key="6">
    <source>
        <dbReference type="ARBA" id="ARBA00022801"/>
    </source>
</evidence>